<reference evidence="1" key="1">
    <citation type="submission" date="2021-02" db="EMBL/GenBank/DDBJ databases">
        <authorList>
            <person name="Nowell W R."/>
        </authorList>
    </citation>
    <scope>NUCLEOTIDE SEQUENCE</scope>
</reference>
<gene>
    <name evidence="1" type="ORF">SMN809_LOCUS27230</name>
</gene>
<organism evidence="1 2">
    <name type="scientific">Rotaria magnacalcarata</name>
    <dbReference type="NCBI Taxonomy" id="392030"/>
    <lineage>
        <taxon>Eukaryota</taxon>
        <taxon>Metazoa</taxon>
        <taxon>Spiralia</taxon>
        <taxon>Gnathifera</taxon>
        <taxon>Rotifera</taxon>
        <taxon>Eurotatoria</taxon>
        <taxon>Bdelloidea</taxon>
        <taxon>Philodinida</taxon>
        <taxon>Philodinidae</taxon>
        <taxon>Rotaria</taxon>
    </lineage>
</organism>
<feature type="non-terminal residue" evidence="1">
    <location>
        <position position="65"/>
    </location>
</feature>
<name>A0A8S2UP97_9BILA</name>
<proteinExistence type="predicted"/>
<dbReference type="AlphaFoldDB" id="A0A8S2UP97"/>
<dbReference type="Proteomes" id="UP000676336">
    <property type="component" value="Unassembled WGS sequence"/>
</dbReference>
<accession>A0A8S2UP97</accession>
<comment type="caution">
    <text evidence="1">The sequence shown here is derived from an EMBL/GenBank/DDBJ whole genome shotgun (WGS) entry which is preliminary data.</text>
</comment>
<sequence length="65" mass="7370">MIDTAESVRAHAQKLDDILELELSYKILLAAQANLSRMSPLDYLYESINCQLEALNPDDIDSQFI</sequence>
<protein>
    <submittedName>
        <fullName evidence="1">Uncharacterized protein</fullName>
    </submittedName>
</protein>
<dbReference type="EMBL" id="CAJOBI010041726">
    <property type="protein sequence ID" value="CAF4327598.1"/>
    <property type="molecule type" value="Genomic_DNA"/>
</dbReference>
<evidence type="ECO:0000313" key="2">
    <source>
        <dbReference type="Proteomes" id="UP000676336"/>
    </source>
</evidence>
<evidence type="ECO:0000313" key="1">
    <source>
        <dbReference type="EMBL" id="CAF4327598.1"/>
    </source>
</evidence>